<dbReference type="EMBL" id="CAKOFQ010007653">
    <property type="protein sequence ID" value="CAH2005708.1"/>
    <property type="molecule type" value="Genomic_DNA"/>
</dbReference>
<keyword evidence="1" id="KW-0812">Transmembrane</keyword>
<proteinExistence type="predicted"/>
<dbReference type="AlphaFoldDB" id="A0A9P0LUB0"/>
<keyword evidence="1" id="KW-0472">Membrane</keyword>
<evidence type="ECO:0000313" key="2">
    <source>
        <dbReference type="EMBL" id="CAH2005708.1"/>
    </source>
</evidence>
<keyword evidence="3" id="KW-1185">Reference proteome</keyword>
<evidence type="ECO:0000313" key="3">
    <source>
        <dbReference type="Proteomes" id="UP001152888"/>
    </source>
</evidence>
<keyword evidence="1" id="KW-1133">Transmembrane helix</keyword>
<feature type="transmembrane region" description="Helical" evidence="1">
    <location>
        <begin position="6"/>
        <end position="29"/>
    </location>
</feature>
<protein>
    <submittedName>
        <fullName evidence="2">Uncharacterized protein</fullName>
    </submittedName>
</protein>
<comment type="caution">
    <text evidence="2">The sequence shown here is derived from an EMBL/GenBank/DDBJ whole genome shotgun (WGS) entry which is preliminary data.</text>
</comment>
<accession>A0A9P0LUB0</accession>
<gene>
    <name evidence="2" type="ORF">ACAOBT_LOCUS28693</name>
</gene>
<dbReference type="Proteomes" id="UP001152888">
    <property type="component" value="Unassembled WGS sequence"/>
</dbReference>
<reference evidence="2" key="1">
    <citation type="submission" date="2022-03" db="EMBL/GenBank/DDBJ databases">
        <authorList>
            <person name="Sayadi A."/>
        </authorList>
    </citation>
    <scope>NUCLEOTIDE SEQUENCE</scope>
</reference>
<organism evidence="2 3">
    <name type="scientific">Acanthoscelides obtectus</name>
    <name type="common">Bean weevil</name>
    <name type="synonym">Bruchus obtectus</name>
    <dbReference type="NCBI Taxonomy" id="200917"/>
    <lineage>
        <taxon>Eukaryota</taxon>
        <taxon>Metazoa</taxon>
        <taxon>Ecdysozoa</taxon>
        <taxon>Arthropoda</taxon>
        <taxon>Hexapoda</taxon>
        <taxon>Insecta</taxon>
        <taxon>Pterygota</taxon>
        <taxon>Neoptera</taxon>
        <taxon>Endopterygota</taxon>
        <taxon>Coleoptera</taxon>
        <taxon>Polyphaga</taxon>
        <taxon>Cucujiformia</taxon>
        <taxon>Chrysomeloidea</taxon>
        <taxon>Chrysomelidae</taxon>
        <taxon>Bruchinae</taxon>
        <taxon>Bruchini</taxon>
        <taxon>Acanthoscelides</taxon>
    </lineage>
</organism>
<dbReference type="OrthoDB" id="6800034at2759"/>
<name>A0A9P0LUB0_ACAOB</name>
<evidence type="ECO:0000256" key="1">
    <source>
        <dbReference type="SAM" id="Phobius"/>
    </source>
</evidence>
<sequence length="73" mass="8674">MFCTNWLILDCMFCTNWLILGYVFARAIIRSLSTSRRFHCLVLIKTRAESLSHISRLKKKELVFVKQERQVPN</sequence>